<dbReference type="Pfam" id="PF13304">
    <property type="entry name" value="AAA_21"/>
    <property type="match status" value="1"/>
</dbReference>
<proteinExistence type="predicted"/>
<dbReference type="GO" id="GO:0016887">
    <property type="term" value="F:ATP hydrolysis activity"/>
    <property type="evidence" value="ECO:0007669"/>
    <property type="project" value="InterPro"/>
</dbReference>
<name>A0A2T3MNH9_9GAMM</name>
<dbReference type="InterPro" id="IPR003959">
    <property type="entry name" value="ATPase_AAA_core"/>
</dbReference>
<dbReference type="GO" id="GO:0005524">
    <property type="term" value="F:ATP binding"/>
    <property type="evidence" value="ECO:0007669"/>
    <property type="project" value="InterPro"/>
</dbReference>
<comment type="caution">
    <text evidence="2">The sequence shown here is derived from an EMBL/GenBank/DDBJ whole genome shotgun (WGS) entry which is preliminary data.</text>
</comment>
<dbReference type="InterPro" id="IPR051396">
    <property type="entry name" value="Bact_Antivir_Def_Nuclease"/>
</dbReference>
<dbReference type="EMBL" id="PYLW01000004">
    <property type="protein sequence ID" value="PSV98311.1"/>
    <property type="molecule type" value="Genomic_DNA"/>
</dbReference>
<protein>
    <recommendedName>
        <fullName evidence="1">ATPase AAA-type core domain-containing protein</fullName>
    </recommendedName>
</protein>
<accession>A0A2T3MNH9</accession>
<evidence type="ECO:0000313" key="3">
    <source>
        <dbReference type="Proteomes" id="UP000241954"/>
    </source>
</evidence>
<organism evidence="2 3">
    <name type="scientific">Photobacterium iliopiscarium</name>
    <dbReference type="NCBI Taxonomy" id="56192"/>
    <lineage>
        <taxon>Bacteria</taxon>
        <taxon>Pseudomonadati</taxon>
        <taxon>Pseudomonadota</taxon>
        <taxon>Gammaproteobacteria</taxon>
        <taxon>Vibrionales</taxon>
        <taxon>Vibrionaceae</taxon>
        <taxon>Photobacterium</taxon>
    </lineage>
</organism>
<evidence type="ECO:0000259" key="1">
    <source>
        <dbReference type="Pfam" id="PF13304"/>
    </source>
</evidence>
<evidence type="ECO:0000313" key="2">
    <source>
        <dbReference type="EMBL" id="PSV98311.1"/>
    </source>
</evidence>
<dbReference type="Proteomes" id="UP000241954">
    <property type="component" value="Unassembled WGS sequence"/>
</dbReference>
<gene>
    <name evidence="2" type="ORF">C9I88_06505</name>
</gene>
<dbReference type="InterPro" id="IPR027417">
    <property type="entry name" value="P-loop_NTPase"/>
</dbReference>
<reference evidence="2 3" key="1">
    <citation type="submission" date="2018-01" db="EMBL/GenBank/DDBJ databases">
        <title>Whole genome sequencing of Histamine producing bacteria.</title>
        <authorList>
            <person name="Butler K."/>
        </authorList>
    </citation>
    <scope>NUCLEOTIDE SEQUENCE [LARGE SCALE GENOMIC DNA]</scope>
    <source>
        <strain evidence="2 3">NCIMB 13481</strain>
    </source>
</reference>
<dbReference type="Gene3D" id="3.40.50.300">
    <property type="entry name" value="P-loop containing nucleotide triphosphate hydrolases"/>
    <property type="match status" value="1"/>
</dbReference>
<sequence length="351" mass="40625">MNKISLNELNLDKQSTIFIGENGGGKSTTLGQLLEYFNSKAKNIIAISNCLNDKFTLISKNVNYMSVKHGNNSYKNILFDFFSKANADINQPLSNVLIYCGYSDIIGIKITWGTEGLIEKNNYIRTLFELSKKDNIIWIPLGYSFPYYQYSSLIKELFSNINHLSKNKIVLSVNFFLEKKDIVIDFEKISSGEASQISTLAFISANIDKNSVILIDEPENSLHPKWQREYINKIVDIFYFYNFNIFISTHSPLIINETSDVYDVTDFKLTYKSLEDRSIEALLWNYFNIVTPENEFLSRYLTNILDEYKFQHMKKEETLSMLHKIKKSCTDKRQQDVIDDLCSMIISGDLD</sequence>
<dbReference type="PANTHER" id="PTHR43581">
    <property type="entry name" value="ATP/GTP PHOSPHATASE"/>
    <property type="match status" value="1"/>
</dbReference>
<feature type="domain" description="ATPase AAA-type core" evidence="1">
    <location>
        <begin position="140"/>
        <end position="256"/>
    </location>
</feature>
<dbReference type="AlphaFoldDB" id="A0A2T3MNH9"/>
<dbReference type="PANTHER" id="PTHR43581:SF2">
    <property type="entry name" value="EXCINUCLEASE ATPASE SUBUNIT"/>
    <property type="match status" value="1"/>
</dbReference>
<dbReference type="RefSeq" id="WP_107237007.1">
    <property type="nucleotide sequence ID" value="NZ_PYLW01000004.1"/>
</dbReference>
<dbReference type="SUPFAM" id="SSF52540">
    <property type="entry name" value="P-loop containing nucleoside triphosphate hydrolases"/>
    <property type="match status" value="1"/>
</dbReference>